<dbReference type="PANTHER" id="PTHR11647:SF1">
    <property type="entry name" value="COLLAPSIN RESPONSE MEDIATOR PROTEIN"/>
    <property type="match status" value="1"/>
</dbReference>
<dbReference type="EMBL" id="RPOK01000004">
    <property type="protein sequence ID" value="RPJ65900.1"/>
    <property type="molecule type" value="Genomic_DNA"/>
</dbReference>
<evidence type="ECO:0000256" key="3">
    <source>
        <dbReference type="PIRSR" id="PIRSR001238-2"/>
    </source>
</evidence>
<comment type="caution">
    <text evidence="6">The sequence shown here is derived from an EMBL/GenBank/DDBJ whole genome shotgun (WGS) entry which is preliminary data.</text>
</comment>
<gene>
    <name evidence="6" type="ORF">DRW07_13910</name>
</gene>
<comment type="subcellular location">
    <subcellularLocation>
        <location evidence="1">Cytoplasm</location>
    </subcellularLocation>
</comment>
<dbReference type="Pfam" id="PF01979">
    <property type="entry name" value="Amidohydro_1"/>
    <property type="match status" value="1"/>
</dbReference>
<evidence type="ECO:0000259" key="5">
    <source>
        <dbReference type="Pfam" id="PF01979"/>
    </source>
</evidence>
<dbReference type="RefSeq" id="WP_124028531.1">
    <property type="nucleotide sequence ID" value="NZ_JBHRSN010000007.1"/>
</dbReference>
<dbReference type="GO" id="GO:0006508">
    <property type="term" value="P:proteolysis"/>
    <property type="evidence" value="ECO:0007669"/>
    <property type="project" value="UniProtKB-KW"/>
</dbReference>
<sequence length="388" mass="40389">MITLIKNANVYAPLPMGINDILICDGRIAAIEPDITLSGKHVTTVNANGLLALPGLVDALVHITGGGGEGGFHTRTPQMSLTDASLSGVTTVIGALGTDATTRSLPDLIAKCRALDSEGISAYCYSGSYQLPIRTYTGNLTDDIVMLDKIIGVGEVAIADHRASHATVSELVRVASDARVGGMLSGKAGIVSIHTGDHETCLSMLHQAVSESAIPPTQFYPTHINRSQHLLDEGIKWADAGGFIDMTTSTNAQFIAEGEIPAADAVAYCFSRGVCASQVTMSSDGNASLPVFNEQGELVGLEVGKVGSLHTSLAGLINLPDVTLQDAIATVTSTPASILKLKQKGQLAPHNDADILLCEPGSLALSHVYAKGQLLCHQGKALVKGTFE</sequence>
<dbReference type="GO" id="GO:0005737">
    <property type="term" value="C:cytoplasm"/>
    <property type="evidence" value="ECO:0007669"/>
    <property type="project" value="UniProtKB-SubCell"/>
</dbReference>
<dbReference type="InterPro" id="IPR032466">
    <property type="entry name" value="Metal_Hydrolase"/>
</dbReference>
<keyword evidence="1" id="KW-0482">Metalloprotease</keyword>
<dbReference type="Proteomes" id="UP000275281">
    <property type="component" value="Unassembled WGS sequence"/>
</dbReference>
<dbReference type="SUPFAM" id="SSF51556">
    <property type="entry name" value="Metallo-dependent hydrolases"/>
    <property type="match status" value="1"/>
</dbReference>
<dbReference type="InterPro" id="IPR011059">
    <property type="entry name" value="Metal-dep_hydrolase_composite"/>
</dbReference>
<proteinExistence type="inferred from homology"/>
<comment type="similarity">
    <text evidence="1">Belongs to the peptidase M38 family.</text>
</comment>
<dbReference type="EC" id="3.4.19.-" evidence="1"/>
<reference evidence="6 7" key="1">
    <citation type="submission" date="2018-11" db="EMBL/GenBank/DDBJ databases">
        <authorList>
            <person name="Ye M.-Q."/>
            <person name="Du Z.-J."/>
        </authorList>
    </citation>
    <scope>NUCLEOTIDE SEQUENCE [LARGE SCALE GENOMIC DNA]</scope>
    <source>
        <strain evidence="6 7">U0105</strain>
    </source>
</reference>
<dbReference type="GO" id="GO:0046872">
    <property type="term" value="F:metal ion binding"/>
    <property type="evidence" value="ECO:0007669"/>
    <property type="project" value="UniProtKB-KW"/>
</dbReference>
<feature type="binding site" evidence="4">
    <location>
        <position position="223"/>
    </location>
    <ligand>
        <name>Zn(2+)</name>
        <dbReference type="ChEBI" id="CHEBI:29105"/>
        <label>2</label>
        <note>catalytic</note>
    </ligand>
</feature>
<dbReference type="InterPro" id="IPR050378">
    <property type="entry name" value="Metallo-dep_Hydrolases_sf"/>
</dbReference>
<feature type="binding site" evidence="3">
    <location>
        <position position="288"/>
    </location>
    <ligand>
        <name>substrate</name>
    </ligand>
</feature>
<dbReference type="InterPro" id="IPR006680">
    <property type="entry name" value="Amidohydro-rel"/>
</dbReference>
<feature type="binding site" evidence="3">
    <location>
        <position position="98"/>
    </location>
    <ligand>
        <name>substrate</name>
    </ligand>
</feature>
<dbReference type="Gene3D" id="3.20.20.140">
    <property type="entry name" value="Metal-dependent hydrolases"/>
    <property type="match status" value="1"/>
</dbReference>
<keyword evidence="1 4" id="KW-0479">Metal-binding</keyword>
<dbReference type="PIRSF" id="PIRSF001238">
    <property type="entry name" value="IadA"/>
    <property type="match status" value="1"/>
</dbReference>
<feature type="binding site" evidence="3">
    <location>
        <position position="162"/>
    </location>
    <ligand>
        <name>substrate</name>
    </ligand>
</feature>
<dbReference type="PANTHER" id="PTHR11647">
    <property type="entry name" value="HYDRANTOINASE/DIHYDROPYRIMIDINASE FAMILY MEMBER"/>
    <property type="match status" value="1"/>
</dbReference>
<evidence type="ECO:0000256" key="2">
    <source>
        <dbReference type="PIRSR" id="PIRSR001238-1"/>
    </source>
</evidence>
<name>A0A3N5XYZ0_9ALTE</name>
<feature type="domain" description="Amidohydrolase-related" evidence="5">
    <location>
        <begin position="52"/>
        <end position="360"/>
    </location>
</feature>
<evidence type="ECO:0000256" key="4">
    <source>
        <dbReference type="PIRSR" id="PIRSR001238-3"/>
    </source>
</evidence>
<comment type="cofactor">
    <cofactor evidence="1 4">
        <name>Zn(2+)</name>
        <dbReference type="ChEBI" id="CHEBI:29105"/>
    </cofactor>
    <text evidence="1 4">Binds 2 Zn(2+) ions per subunit.</text>
</comment>
<comment type="function">
    <text evidence="1">Catalyzes the hydrolytic cleavage of a subset of L-isoaspartyl (L-beta-aspartyl) dipeptides. Used to degrade proteins damaged by L-isoaspartyl residues formation.</text>
</comment>
<keyword evidence="1" id="KW-0645">Protease</keyword>
<feature type="binding site" evidence="3">
    <location>
        <begin position="67"/>
        <end position="69"/>
    </location>
    <ligand>
        <name>substrate</name>
    </ligand>
</feature>
<dbReference type="InterPro" id="IPR010229">
    <property type="entry name" value="Pept_M38_dipep"/>
</dbReference>
<feature type="binding site" evidence="3">
    <location>
        <position position="129"/>
    </location>
    <ligand>
        <name>substrate</name>
    </ligand>
</feature>
<feature type="active site" description="Proton acceptor" evidence="2">
    <location>
        <position position="284"/>
    </location>
</feature>
<dbReference type="GO" id="GO:0016810">
    <property type="term" value="F:hydrolase activity, acting on carbon-nitrogen (but not peptide) bonds"/>
    <property type="evidence" value="ECO:0007669"/>
    <property type="project" value="InterPro"/>
</dbReference>
<dbReference type="SUPFAM" id="SSF51338">
    <property type="entry name" value="Composite domain of metallo-dependent hydrolases"/>
    <property type="match status" value="1"/>
</dbReference>
<dbReference type="NCBIfam" id="TIGR01975">
    <property type="entry name" value="isoAsp_dipep"/>
    <property type="match status" value="1"/>
</dbReference>
<dbReference type="GO" id="GO:0008798">
    <property type="term" value="F:beta-aspartyl-peptidase activity"/>
    <property type="evidence" value="ECO:0007669"/>
    <property type="project" value="InterPro"/>
</dbReference>
<evidence type="ECO:0000313" key="6">
    <source>
        <dbReference type="EMBL" id="RPJ65900.1"/>
    </source>
</evidence>
<evidence type="ECO:0000313" key="7">
    <source>
        <dbReference type="Proteomes" id="UP000275281"/>
    </source>
</evidence>
<evidence type="ECO:0000256" key="1">
    <source>
        <dbReference type="PIRNR" id="PIRNR001238"/>
    </source>
</evidence>
<keyword evidence="1 6" id="KW-0378">Hydrolase</keyword>
<feature type="binding site" evidence="4">
    <location>
        <position position="284"/>
    </location>
    <ligand>
        <name>Zn(2+)</name>
        <dbReference type="ChEBI" id="CHEBI:29105"/>
        <label>1</label>
        <note>catalytic</note>
    </ligand>
</feature>
<feature type="binding site" evidence="4">
    <location>
        <position position="62"/>
    </location>
    <ligand>
        <name>Zn(2+)</name>
        <dbReference type="ChEBI" id="CHEBI:29105"/>
        <label>1</label>
        <note>catalytic</note>
    </ligand>
</feature>
<feature type="binding site" evidence="4">
    <location>
        <position position="194"/>
    </location>
    <ligand>
        <name>Zn(2+)</name>
        <dbReference type="ChEBI" id="CHEBI:29105"/>
        <label>2</label>
        <note>catalytic</note>
    </ligand>
</feature>
<dbReference type="AlphaFoldDB" id="A0A3N5XYZ0"/>
<comment type="PTM">
    <text evidence="1">Carboxylation allows a single lysine to coordinate two zinc ions.</text>
</comment>
<keyword evidence="7" id="KW-1185">Reference proteome</keyword>
<protein>
    <recommendedName>
        <fullName evidence="1">Isoaspartyl dipeptidase</fullName>
        <ecNumber evidence="1">3.4.19.-</ecNumber>
    </recommendedName>
</protein>
<feature type="binding site" evidence="3">
    <location>
        <position position="226"/>
    </location>
    <ligand>
        <name>substrate</name>
    </ligand>
</feature>
<dbReference type="GO" id="GO:0008237">
    <property type="term" value="F:metallopeptidase activity"/>
    <property type="evidence" value="ECO:0007669"/>
    <property type="project" value="UniProtKB-KW"/>
</dbReference>
<dbReference type="Gene3D" id="2.30.40.10">
    <property type="entry name" value="Urease, subunit C, domain 1"/>
    <property type="match status" value="1"/>
</dbReference>
<dbReference type="OrthoDB" id="9776455at2"/>
<keyword evidence="1 4" id="KW-0862">Zinc</keyword>
<organism evidence="6 7">
    <name type="scientific">Alteromonas sediminis</name>
    <dbReference type="NCBI Taxonomy" id="2259342"/>
    <lineage>
        <taxon>Bacteria</taxon>
        <taxon>Pseudomonadati</taxon>
        <taxon>Pseudomonadota</taxon>
        <taxon>Gammaproteobacteria</taxon>
        <taxon>Alteromonadales</taxon>
        <taxon>Alteromonadaceae</taxon>
        <taxon>Alteromonas/Salinimonas group</taxon>
        <taxon>Alteromonas</taxon>
    </lineage>
</organism>
<accession>A0A3N5XYZ0</accession>